<dbReference type="InterPro" id="IPR036457">
    <property type="entry name" value="PPM-type-like_dom_sf"/>
</dbReference>
<name>A0A084GK72_METID</name>
<evidence type="ECO:0000313" key="3">
    <source>
        <dbReference type="Proteomes" id="UP000028549"/>
    </source>
</evidence>
<reference evidence="2 3" key="1">
    <citation type="journal article" date="2005" name="Int. J. Syst. Evol. Microbiol.">
        <title>Bacillus cibi sp. nov., isolated from jeotgal, a traditional Korean fermented seafood.</title>
        <authorList>
            <person name="Yoon J.H."/>
            <person name="Lee C.H."/>
            <person name="Oh T.K."/>
        </authorList>
    </citation>
    <scope>NUCLEOTIDE SEQUENCE [LARGE SCALE GENOMIC DNA]</scope>
    <source>
        <strain evidence="2 3">DSM 16189</strain>
    </source>
</reference>
<dbReference type="SMART" id="SM00331">
    <property type="entry name" value="PP2C_SIG"/>
    <property type="match status" value="1"/>
</dbReference>
<proteinExistence type="predicted"/>
<dbReference type="RefSeq" id="WP_029566340.1">
    <property type="nucleotide sequence ID" value="NZ_CANLZQ010000011.1"/>
</dbReference>
<dbReference type="PANTHER" id="PTHR35801">
    <property type="entry name" value="PHOSPHOSERINE PHOSPHATASE RSBX"/>
    <property type="match status" value="1"/>
</dbReference>
<comment type="caution">
    <text evidence="2">The sequence shown here is derived from an EMBL/GenBank/DDBJ whole genome shotgun (WGS) entry which is preliminary data.</text>
</comment>
<dbReference type="InterPro" id="IPR001932">
    <property type="entry name" value="PPM-type_phosphatase-like_dom"/>
</dbReference>
<organism evidence="2 3">
    <name type="scientific">Metabacillus indicus</name>
    <name type="common">Bacillus indicus</name>
    <dbReference type="NCBI Taxonomy" id="246786"/>
    <lineage>
        <taxon>Bacteria</taxon>
        <taxon>Bacillati</taxon>
        <taxon>Bacillota</taxon>
        <taxon>Bacilli</taxon>
        <taxon>Bacillales</taxon>
        <taxon>Bacillaceae</taxon>
        <taxon>Metabacillus</taxon>
    </lineage>
</organism>
<dbReference type="OrthoDB" id="1090916at2"/>
<feature type="domain" description="PPM-type phosphatase" evidence="1">
    <location>
        <begin position="11"/>
        <end position="198"/>
    </location>
</feature>
<dbReference type="Proteomes" id="UP000028549">
    <property type="component" value="Unassembled WGS sequence"/>
</dbReference>
<dbReference type="Gene3D" id="3.60.40.10">
    <property type="entry name" value="PPM-type phosphatase domain"/>
    <property type="match status" value="1"/>
</dbReference>
<dbReference type="SUPFAM" id="SSF81606">
    <property type="entry name" value="PP2C-like"/>
    <property type="match status" value="1"/>
</dbReference>
<dbReference type="InterPro" id="IPR039248">
    <property type="entry name" value="Ptase_RsbX"/>
</dbReference>
<dbReference type="STRING" id="246786.GS18_0218915"/>
<evidence type="ECO:0000313" key="2">
    <source>
        <dbReference type="EMBL" id="KEZ47734.1"/>
    </source>
</evidence>
<dbReference type="PROSITE" id="PS51746">
    <property type="entry name" value="PPM_2"/>
    <property type="match status" value="1"/>
</dbReference>
<dbReference type="PANTHER" id="PTHR35801:SF1">
    <property type="entry name" value="PHOSPHOSERINE PHOSPHATASE RSBX"/>
    <property type="match status" value="1"/>
</dbReference>
<dbReference type="EMBL" id="JNVC02000017">
    <property type="protein sequence ID" value="KEZ47734.1"/>
    <property type="molecule type" value="Genomic_DNA"/>
</dbReference>
<keyword evidence="3" id="KW-1185">Reference proteome</keyword>
<gene>
    <name evidence="2" type="ORF">GS18_0218915</name>
</gene>
<dbReference type="Pfam" id="PF07228">
    <property type="entry name" value="SpoIIE"/>
    <property type="match status" value="1"/>
</dbReference>
<accession>A0A084GK72</accession>
<evidence type="ECO:0000259" key="1">
    <source>
        <dbReference type="PROSITE" id="PS51746"/>
    </source>
</evidence>
<protein>
    <submittedName>
        <fullName evidence="2">Phosphoserine phosphatase</fullName>
    </submittedName>
</protein>
<sequence length="199" mass="22371">MYQTEQNSHVYAYAYQIQKEGKTLCGDSFLIKATEEYFICAVADGLGSGERAYESSSAIKEVIEEYHAEDVELLIAKSNEVLKNKRGATVAIFKAYFGQNTFTFSSVGNIRFVLYSPSGKYIYPLPVLGYMSGKPQKFSVHTYSYEPGAKFILHSDGLNIPAVKSLLKDHQTIEDISNHLEPYTKSRQDDLTYVVGQLF</sequence>
<dbReference type="AlphaFoldDB" id="A0A084GK72"/>